<evidence type="ECO:0000313" key="2">
    <source>
        <dbReference type="EMBL" id="CPR19988.1"/>
    </source>
</evidence>
<dbReference type="AlphaFoldDB" id="A0A0G4K054"/>
<proteinExistence type="predicted"/>
<feature type="transmembrane region" description="Helical" evidence="1">
    <location>
        <begin position="20"/>
        <end position="43"/>
    </location>
</feature>
<dbReference type="Proteomes" id="UP000044377">
    <property type="component" value="Unassembled WGS sequence"/>
</dbReference>
<dbReference type="EMBL" id="CGIG01000001">
    <property type="protein sequence ID" value="CPR19988.1"/>
    <property type="molecule type" value="Genomic_DNA"/>
</dbReference>
<keyword evidence="1" id="KW-0472">Membrane</keyword>
<gene>
    <name evidence="2" type="ORF">BN1221_04070</name>
</gene>
<accession>A0A0G4K054</accession>
<keyword evidence="1" id="KW-1133">Transmembrane helix</keyword>
<organism evidence="2 3">
    <name type="scientific">Brenneria goodwinii</name>
    <dbReference type="NCBI Taxonomy" id="1109412"/>
    <lineage>
        <taxon>Bacteria</taxon>
        <taxon>Pseudomonadati</taxon>
        <taxon>Pseudomonadota</taxon>
        <taxon>Gammaproteobacteria</taxon>
        <taxon>Enterobacterales</taxon>
        <taxon>Pectobacteriaceae</taxon>
        <taxon>Brenneria</taxon>
    </lineage>
</organism>
<evidence type="ECO:0000313" key="3">
    <source>
        <dbReference type="Proteomes" id="UP000044377"/>
    </source>
</evidence>
<sequence length="45" mass="5070">MILFTNKGCQQVSKKSKVNLLFLSLTQSLFLSNLNAVFLLLLIDL</sequence>
<reference evidence="3" key="1">
    <citation type="submission" date="2015-01" db="EMBL/GenBank/DDBJ databases">
        <authorList>
            <person name="Paterson Steve"/>
        </authorList>
    </citation>
    <scope>NUCLEOTIDE SEQUENCE [LARGE SCALE GENOMIC DNA]</scope>
    <source>
        <strain evidence="3">OBR1</strain>
    </source>
</reference>
<keyword evidence="1" id="KW-0812">Transmembrane</keyword>
<name>A0A0G4K054_9GAMM</name>
<dbReference type="STRING" id="1109412.BN1221_04070"/>
<protein>
    <submittedName>
        <fullName evidence="2">Uncharacterized protein</fullName>
    </submittedName>
</protein>
<evidence type="ECO:0000256" key="1">
    <source>
        <dbReference type="SAM" id="Phobius"/>
    </source>
</evidence>
<keyword evidence="3" id="KW-1185">Reference proteome</keyword>